<feature type="domain" description="ATPase AAA-type core" evidence="2">
    <location>
        <begin position="586"/>
        <end position="699"/>
    </location>
</feature>
<evidence type="ECO:0000259" key="2">
    <source>
        <dbReference type="Pfam" id="PF00004"/>
    </source>
</evidence>
<feature type="region of interest" description="Disordered" evidence="1">
    <location>
        <begin position="317"/>
        <end position="411"/>
    </location>
</feature>
<evidence type="ECO:0000313" key="3">
    <source>
        <dbReference type="EMBL" id="CAK8678578.1"/>
    </source>
</evidence>
<dbReference type="Pfam" id="PF00004">
    <property type="entry name" value="AAA"/>
    <property type="match status" value="1"/>
</dbReference>
<evidence type="ECO:0000313" key="4">
    <source>
        <dbReference type="Proteomes" id="UP001642483"/>
    </source>
</evidence>
<reference evidence="3 4" key="1">
    <citation type="submission" date="2024-02" db="EMBL/GenBank/DDBJ databases">
        <authorList>
            <person name="Daric V."/>
            <person name="Darras S."/>
        </authorList>
    </citation>
    <scope>NUCLEOTIDE SEQUENCE [LARGE SCALE GENOMIC DNA]</scope>
</reference>
<feature type="compositionally biased region" description="Basic residues" evidence="1">
    <location>
        <begin position="471"/>
        <end position="499"/>
    </location>
</feature>
<dbReference type="PANTHER" id="PTHR14690">
    <property type="entry name" value="IQ MOTIF CONTAINING WITH AAA DOMAIN 1"/>
    <property type="match status" value="1"/>
</dbReference>
<evidence type="ECO:0000256" key="1">
    <source>
        <dbReference type="SAM" id="MobiDB-lite"/>
    </source>
</evidence>
<dbReference type="InterPro" id="IPR027417">
    <property type="entry name" value="P-loop_NTPase"/>
</dbReference>
<comment type="caution">
    <text evidence="3">The sequence shown here is derived from an EMBL/GenBank/DDBJ whole genome shotgun (WGS) entry which is preliminary data.</text>
</comment>
<dbReference type="Proteomes" id="UP001642483">
    <property type="component" value="Unassembled WGS sequence"/>
</dbReference>
<dbReference type="Gene3D" id="3.40.50.300">
    <property type="entry name" value="P-loop containing nucleotide triphosphate hydrolases"/>
    <property type="match status" value="1"/>
</dbReference>
<dbReference type="PANTHER" id="PTHR14690:SF0">
    <property type="entry name" value="IQ MOTIF CONTAINING WITH AAA DOMAIN 1"/>
    <property type="match status" value="1"/>
</dbReference>
<gene>
    <name evidence="3" type="ORF">CVLEPA_LOCUS8497</name>
</gene>
<organism evidence="3 4">
    <name type="scientific">Clavelina lepadiformis</name>
    <name type="common">Light-bulb sea squirt</name>
    <name type="synonym">Ascidia lepadiformis</name>
    <dbReference type="NCBI Taxonomy" id="159417"/>
    <lineage>
        <taxon>Eukaryota</taxon>
        <taxon>Metazoa</taxon>
        <taxon>Chordata</taxon>
        <taxon>Tunicata</taxon>
        <taxon>Ascidiacea</taxon>
        <taxon>Aplousobranchia</taxon>
        <taxon>Clavelinidae</taxon>
        <taxon>Clavelina</taxon>
    </lineage>
</organism>
<dbReference type="SUPFAM" id="SSF52540">
    <property type="entry name" value="P-loop containing nucleoside triphosphate hydrolases"/>
    <property type="match status" value="1"/>
</dbReference>
<proteinExistence type="predicted"/>
<dbReference type="Gene3D" id="1.10.8.60">
    <property type="match status" value="1"/>
</dbReference>
<feature type="region of interest" description="Disordered" evidence="1">
    <location>
        <begin position="464"/>
        <end position="504"/>
    </location>
</feature>
<protein>
    <recommendedName>
        <fullName evidence="2">ATPase AAA-type core domain-containing protein</fullName>
    </recommendedName>
</protein>
<dbReference type="PROSITE" id="PS50096">
    <property type="entry name" value="IQ"/>
    <property type="match status" value="1"/>
</dbReference>
<dbReference type="InterPro" id="IPR052267">
    <property type="entry name" value="N-DRC_Component"/>
</dbReference>
<feature type="compositionally biased region" description="Basic and acidic residues" evidence="1">
    <location>
        <begin position="332"/>
        <end position="351"/>
    </location>
</feature>
<sequence>MSHSTYNQLWKDAQSTINDLFVQEIPLEAPKPEKDRLTVFQNLATLYIKYIQILRKLESCYDQIVHPQKRRVLRQVLDGTMGRLLEVKNEMVTLEFSEFHYFDDILSDLKLTPNDIEIPIPKYFLHERKKVLKDREQLLGKILAKMGPSSKAMDKEAKKMSLDEAIRLVQIHERARQGRLRAKFMREIRLEEEREKLAAQRGAPTVDPDLAAVRIQKIWKGFVQRRITRREREEEMVFIGMVPAKEVKSKKAHPKVFAEKTETDRRVTQEENEVEYQQALVTIKEKIRQVEGPDIKETMQDQIRQWFIECRDATGKFPDYPDEEDGGSAILFKEKTPEEIEAEMKEKEEKGKGKKGKKGKKSGKKSGKKKKGKKSGKKGKKGKKGDDEAEEEPGWKMAESKFLPAISESHNSYESVWRSRDESVNFQQKHDAVLIKEDKRIEVESEIRLQVDELMREELSNLKMALDRDKGKKGKKGKKSGKKKKKKGKKSGKKGKKGKKDKDLTADRTIESLYEELVQQGVLAPCPEVWLSQYIGDYSYLGTTLRQVDLEPMPSLSDVRQLVALYGILPLGSQVVHENMPQVKSLLLAGPRGVGKKMLLRAICTETGANLFDLTAENIAGKYPGKSGLTMLIHMVTKVAKQLQPSIVYIGDSEKTFVKKAPKGDKTDPKRLKKDLPKVLKGFKPEDRVLLVGTSRAPFDAELKPYVKTYERIILIPRPDYASRFILWRHVITQKGGIITNHLDVSSLTKITDGYTQGHIVEAVKYILNERRITQLPKKPLTAVEFVSPLARIDPIYREEEEAFKVPSCIHHTFTRFAFFFSYFFKCNFCYS</sequence>
<name>A0ABP0FFV8_CLALP</name>
<dbReference type="EMBL" id="CAWYQH010000057">
    <property type="protein sequence ID" value="CAK8678578.1"/>
    <property type="molecule type" value="Genomic_DNA"/>
</dbReference>
<keyword evidence="4" id="KW-1185">Reference proteome</keyword>
<feature type="compositionally biased region" description="Basic residues" evidence="1">
    <location>
        <begin position="352"/>
        <end position="383"/>
    </location>
</feature>
<accession>A0ABP0FFV8</accession>
<dbReference type="InterPro" id="IPR003959">
    <property type="entry name" value="ATPase_AAA_core"/>
</dbReference>